<organism evidence="8 9">
    <name type="scientific">Georgenia halotolerans</name>
    <dbReference type="NCBI Taxonomy" id="3028317"/>
    <lineage>
        <taxon>Bacteria</taxon>
        <taxon>Bacillati</taxon>
        <taxon>Actinomycetota</taxon>
        <taxon>Actinomycetes</taxon>
        <taxon>Micrococcales</taxon>
        <taxon>Bogoriellaceae</taxon>
        <taxon>Georgenia</taxon>
    </lineage>
</organism>
<reference evidence="8" key="1">
    <citation type="submission" date="2023-02" db="EMBL/GenBank/DDBJ databases">
        <title>Georgenia sp.10Sc9-8, isolated from a soil sample collected from the Taklamakan desert.</title>
        <authorList>
            <person name="Liu S."/>
        </authorList>
    </citation>
    <scope>NUCLEOTIDE SEQUENCE</scope>
    <source>
        <strain evidence="8">10Sc9-8</strain>
    </source>
</reference>
<evidence type="ECO:0000256" key="3">
    <source>
        <dbReference type="ARBA" id="ARBA00022989"/>
    </source>
</evidence>
<proteinExistence type="predicted"/>
<evidence type="ECO:0000256" key="2">
    <source>
        <dbReference type="ARBA" id="ARBA00022692"/>
    </source>
</evidence>
<keyword evidence="2 6" id="KW-0812">Transmembrane</keyword>
<keyword evidence="4 6" id="KW-0472">Membrane</keyword>
<feature type="transmembrane region" description="Helical" evidence="6">
    <location>
        <begin position="359"/>
        <end position="380"/>
    </location>
</feature>
<feature type="transmembrane region" description="Helical" evidence="6">
    <location>
        <begin position="12"/>
        <end position="38"/>
    </location>
</feature>
<dbReference type="PANTHER" id="PTHR23531">
    <property type="entry name" value="QUINOLENE RESISTANCE PROTEIN NORA"/>
    <property type="match status" value="1"/>
</dbReference>
<dbReference type="PROSITE" id="PS50850">
    <property type="entry name" value="MFS"/>
    <property type="match status" value="1"/>
</dbReference>
<dbReference type="Proteomes" id="UP001165561">
    <property type="component" value="Unassembled WGS sequence"/>
</dbReference>
<dbReference type="InterPro" id="IPR020846">
    <property type="entry name" value="MFS_dom"/>
</dbReference>
<sequence length="412" mass="40389">MTRARSGILTRDFLLLLGATIGALSNYAPLLSVVPLWVASGGVSGAGIGATTGIMMGATALTQLAMAPLFRLLTLRQMLAAGALVMAVSTPGYALSTALPPVLVVSAVRGVGFAMVVVAGAALVAELVPGRLLARGTGIYGLAAGLPNLLSLPAGVWLAQEVGFVPVFLGTTVLALAAVPLAWGMSGGRRHIERAPATADGRATVADDRPATPAGGRADRPARAAGRRGGLRPLLPPALVFFGTTVALGGAMTFLPLAIPQAATASLALFALSGGMISGRFAAGTVGDALGAGRLLVPAAVVSAAGMAVLAGAGWAAAPGWAAIGGATLFGLGLGAVQNDSLVLILNRAGPGGHGTASAVWNFAYDAGTGAGAVLLGVVVGAAGHPWAFATAAALILLAAPAGRRAQVRPAP</sequence>
<dbReference type="SUPFAM" id="SSF103473">
    <property type="entry name" value="MFS general substrate transporter"/>
    <property type="match status" value="1"/>
</dbReference>
<feature type="transmembrane region" description="Helical" evidence="6">
    <location>
        <begin position="137"/>
        <end position="158"/>
    </location>
</feature>
<evidence type="ECO:0000256" key="1">
    <source>
        <dbReference type="ARBA" id="ARBA00004651"/>
    </source>
</evidence>
<feature type="transmembrane region" description="Helical" evidence="6">
    <location>
        <begin position="386"/>
        <end position="403"/>
    </location>
</feature>
<gene>
    <name evidence="8" type="ORF">PU560_07475</name>
</gene>
<dbReference type="InterPro" id="IPR036259">
    <property type="entry name" value="MFS_trans_sf"/>
</dbReference>
<feature type="transmembrane region" description="Helical" evidence="6">
    <location>
        <begin position="44"/>
        <end position="66"/>
    </location>
</feature>
<dbReference type="Gene3D" id="1.20.1250.20">
    <property type="entry name" value="MFS general substrate transporter like domains"/>
    <property type="match status" value="1"/>
</dbReference>
<dbReference type="PANTHER" id="PTHR23531:SF1">
    <property type="entry name" value="QUINOLENE RESISTANCE PROTEIN NORA"/>
    <property type="match status" value="1"/>
</dbReference>
<feature type="region of interest" description="Disordered" evidence="5">
    <location>
        <begin position="197"/>
        <end position="229"/>
    </location>
</feature>
<feature type="transmembrane region" description="Helical" evidence="6">
    <location>
        <begin position="164"/>
        <end position="184"/>
    </location>
</feature>
<protein>
    <submittedName>
        <fullName evidence="8">MFS transporter</fullName>
    </submittedName>
</protein>
<comment type="subcellular location">
    <subcellularLocation>
        <location evidence="1">Cell membrane</location>
        <topology evidence="1">Multi-pass membrane protein</topology>
    </subcellularLocation>
</comment>
<feature type="transmembrane region" description="Helical" evidence="6">
    <location>
        <begin position="295"/>
        <end position="315"/>
    </location>
</feature>
<keyword evidence="3 6" id="KW-1133">Transmembrane helix</keyword>
<evidence type="ECO:0000313" key="9">
    <source>
        <dbReference type="Proteomes" id="UP001165561"/>
    </source>
</evidence>
<keyword evidence="9" id="KW-1185">Reference proteome</keyword>
<feature type="transmembrane region" description="Helical" evidence="6">
    <location>
        <begin position="265"/>
        <end position="283"/>
    </location>
</feature>
<name>A0ABT5TWF9_9MICO</name>
<feature type="transmembrane region" description="Helical" evidence="6">
    <location>
        <begin position="321"/>
        <end position="347"/>
    </location>
</feature>
<dbReference type="InterPro" id="IPR011701">
    <property type="entry name" value="MFS"/>
</dbReference>
<feature type="transmembrane region" description="Helical" evidence="6">
    <location>
        <begin position="78"/>
        <end position="96"/>
    </location>
</feature>
<feature type="transmembrane region" description="Helical" evidence="6">
    <location>
        <begin position="238"/>
        <end position="259"/>
    </location>
</feature>
<dbReference type="Pfam" id="PF07690">
    <property type="entry name" value="MFS_1"/>
    <property type="match status" value="1"/>
</dbReference>
<evidence type="ECO:0000313" key="8">
    <source>
        <dbReference type="EMBL" id="MDD9206307.1"/>
    </source>
</evidence>
<dbReference type="EMBL" id="JARACI010000844">
    <property type="protein sequence ID" value="MDD9206307.1"/>
    <property type="molecule type" value="Genomic_DNA"/>
</dbReference>
<evidence type="ECO:0000256" key="4">
    <source>
        <dbReference type="ARBA" id="ARBA00023136"/>
    </source>
</evidence>
<comment type="caution">
    <text evidence="8">The sequence shown here is derived from an EMBL/GenBank/DDBJ whole genome shotgun (WGS) entry which is preliminary data.</text>
</comment>
<evidence type="ECO:0000259" key="7">
    <source>
        <dbReference type="PROSITE" id="PS50850"/>
    </source>
</evidence>
<accession>A0ABT5TWF9</accession>
<evidence type="ECO:0000256" key="6">
    <source>
        <dbReference type="SAM" id="Phobius"/>
    </source>
</evidence>
<evidence type="ECO:0000256" key="5">
    <source>
        <dbReference type="SAM" id="MobiDB-lite"/>
    </source>
</evidence>
<dbReference type="InterPro" id="IPR052714">
    <property type="entry name" value="MFS_Exporter"/>
</dbReference>
<feature type="domain" description="Major facilitator superfamily (MFS) profile" evidence="7">
    <location>
        <begin position="11"/>
        <end position="411"/>
    </location>
</feature>
<feature type="transmembrane region" description="Helical" evidence="6">
    <location>
        <begin position="102"/>
        <end position="125"/>
    </location>
</feature>